<dbReference type="EMBL" id="JAWHQM010000030">
    <property type="protein sequence ID" value="KAK5633101.1"/>
    <property type="molecule type" value="Genomic_DNA"/>
</dbReference>
<protein>
    <submittedName>
        <fullName evidence="1">Uncharacterized protein</fullName>
    </submittedName>
</protein>
<sequence length="87" mass="9840">MATGSTSLVLRHAEDEQSDQKCGSRAQLMANRIFAACMPKRCPHHHTVVPAPVKYWCFGDPSMRPKIHFNRKHAPYKEELAPVKVAK</sequence>
<accession>A0AAN7UVX6</accession>
<proteinExistence type="predicted"/>
<dbReference type="Proteomes" id="UP001305414">
    <property type="component" value="Unassembled WGS sequence"/>
</dbReference>
<comment type="caution">
    <text evidence="1">The sequence shown here is derived from an EMBL/GenBank/DDBJ whole genome shotgun (WGS) entry which is preliminary data.</text>
</comment>
<evidence type="ECO:0000313" key="2">
    <source>
        <dbReference type="Proteomes" id="UP001305414"/>
    </source>
</evidence>
<organism evidence="1 2">
    <name type="scientific">Xylaria bambusicola</name>
    <dbReference type="NCBI Taxonomy" id="326684"/>
    <lineage>
        <taxon>Eukaryota</taxon>
        <taxon>Fungi</taxon>
        <taxon>Dikarya</taxon>
        <taxon>Ascomycota</taxon>
        <taxon>Pezizomycotina</taxon>
        <taxon>Sordariomycetes</taxon>
        <taxon>Xylariomycetidae</taxon>
        <taxon>Xylariales</taxon>
        <taxon>Xylariaceae</taxon>
        <taxon>Xylaria</taxon>
    </lineage>
</organism>
<evidence type="ECO:0000313" key="1">
    <source>
        <dbReference type="EMBL" id="KAK5633101.1"/>
    </source>
</evidence>
<reference evidence="1 2" key="1">
    <citation type="submission" date="2023-10" db="EMBL/GenBank/DDBJ databases">
        <title>Draft genome sequence of Xylaria bambusicola isolate GMP-LS, the root and basal stem rot pathogen of sugarcane in Indonesia.</title>
        <authorList>
            <person name="Selvaraj P."/>
            <person name="Muralishankar V."/>
            <person name="Muruganantham S."/>
            <person name="Sp S."/>
            <person name="Haryani S."/>
            <person name="Lau K.J.X."/>
            <person name="Naqvi N.I."/>
        </authorList>
    </citation>
    <scope>NUCLEOTIDE SEQUENCE [LARGE SCALE GENOMIC DNA]</scope>
    <source>
        <strain evidence="1">GMP-LS</strain>
    </source>
</reference>
<dbReference type="AlphaFoldDB" id="A0AAN7UVX6"/>
<keyword evidence="2" id="KW-1185">Reference proteome</keyword>
<gene>
    <name evidence="1" type="ORF">RRF57_008815</name>
</gene>
<name>A0AAN7UVX6_9PEZI</name>